<evidence type="ECO:0000313" key="3">
    <source>
        <dbReference type="EMBL" id="KAJ1974029.1"/>
    </source>
</evidence>
<dbReference type="EMBL" id="JANBQB010000716">
    <property type="protein sequence ID" value="KAJ1974029.1"/>
    <property type="molecule type" value="Genomic_DNA"/>
</dbReference>
<proteinExistence type="predicted"/>
<dbReference type="Proteomes" id="UP001151582">
    <property type="component" value="Unassembled WGS sequence"/>
</dbReference>
<feature type="compositionally biased region" description="Pro residues" evidence="2">
    <location>
        <begin position="1086"/>
        <end position="1096"/>
    </location>
</feature>
<organism evidence="3 4">
    <name type="scientific">Dimargaris verticillata</name>
    <dbReference type="NCBI Taxonomy" id="2761393"/>
    <lineage>
        <taxon>Eukaryota</taxon>
        <taxon>Fungi</taxon>
        <taxon>Fungi incertae sedis</taxon>
        <taxon>Zoopagomycota</taxon>
        <taxon>Kickxellomycotina</taxon>
        <taxon>Dimargaritomycetes</taxon>
        <taxon>Dimargaritales</taxon>
        <taxon>Dimargaritaceae</taxon>
        <taxon>Dimargaris</taxon>
    </lineage>
</organism>
<feature type="compositionally biased region" description="Polar residues" evidence="2">
    <location>
        <begin position="209"/>
        <end position="221"/>
    </location>
</feature>
<name>A0A9W8E6R9_9FUNG</name>
<keyword evidence="4" id="KW-1185">Reference proteome</keyword>
<feature type="compositionally biased region" description="Polar residues" evidence="2">
    <location>
        <begin position="190"/>
        <end position="199"/>
    </location>
</feature>
<feature type="region of interest" description="Disordered" evidence="2">
    <location>
        <begin position="1082"/>
        <end position="1107"/>
    </location>
</feature>
<dbReference type="PANTHER" id="PTHR14430">
    <property type="entry name" value="RABIN3-RELATED"/>
    <property type="match status" value="1"/>
</dbReference>
<feature type="compositionally biased region" description="Polar residues" evidence="2">
    <location>
        <begin position="696"/>
        <end position="709"/>
    </location>
</feature>
<reference evidence="3" key="1">
    <citation type="submission" date="2022-07" db="EMBL/GenBank/DDBJ databases">
        <title>Phylogenomic reconstructions and comparative analyses of Kickxellomycotina fungi.</title>
        <authorList>
            <person name="Reynolds N.K."/>
            <person name="Stajich J.E."/>
            <person name="Barry K."/>
            <person name="Grigoriev I.V."/>
            <person name="Crous P."/>
            <person name="Smith M.E."/>
        </authorList>
    </citation>
    <scope>NUCLEOTIDE SEQUENCE</scope>
    <source>
        <strain evidence="3">RSA 567</strain>
    </source>
</reference>
<evidence type="ECO:0000256" key="2">
    <source>
        <dbReference type="SAM" id="MobiDB-lite"/>
    </source>
</evidence>
<keyword evidence="1" id="KW-0175">Coiled coil</keyword>
<feature type="region of interest" description="Disordered" evidence="2">
    <location>
        <begin position="693"/>
        <end position="715"/>
    </location>
</feature>
<dbReference type="CDD" id="cd21044">
    <property type="entry name" value="Rab11BD_RAB3IP_like"/>
    <property type="match status" value="1"/>
</dbReference>
<dbReference type="GO" id="GO:0006887">
    <property type="term" value="P:exocytosis"/>
    <property type="evidence" value="ECO:0007669"/>
    <property type="project" value="TreeGrafter"/>
</dbReference>
<dbReference type="GO" id="GO:0051286">
    <property type="term" value="C:cell tip"/>
    <property type="evidence" value="ECO:0007669"/>
    <property type="project" value="TreeGrafter"/>
</dbReference>
<dbReference type="PANTHER" id="PTHR14430:SF0">
    <property type="entry name" value="SEC2P DOMAIN-CONTAINING PROTEIN"/>
    <property type="match status" value="1"/>
</dbReference>
<dbReference type="GO" id="GO:0070319">
    <property type="term" value="C:Golgi to plasma membrane transport vesicle"/>
    <property type="evidence" value="ECO:0007669"/>
    <property type="project" value="TreeGrafter"/>
</dbReference>
<accession>A0A9W8E6R9</accession>
<sequence length="1121" mass="120381">MMASATATTLTPGDLLFNCVTDVHTQAEDLEADLQCLDVRISKERQSHQSILDAKNALIDALYFKACRLEFASKKAIGILQRVYRQALLANTPLDLAETENESLALPDKVTQAIAVALRYLEVGQVPIEDDLEQTADACLAGPHESILLNTYVSEDEAESEALVAPAPSAVASAKSTPKRGNPSHPPTPESLTQASLSPLPSVAATPLATPNLNATPSRSILRSAKPQDLSEWTPSSHGDNSPSPINLDQLPVTWEHDTPCKSAPTSENRPKPLRVSFDTTEPSVAYSPRSSIYSVASTLASPCQQCRKTEALFHTWQEERDTLRQGMENLAGQLEDTHGQLHHAELECLRLCQRLCSPHQSLRQFMLDQDLVHADGTPLTPTLSPKGPITTKDYMASLASPVPRSSPVPLSATSAASLHTLDALIDDFIQWVSVLHANRLAPTANSESHCGQSSLQSVMVSEVADDSHYSLLSTSTSASELTYSMSSVDTLTRSPTTADMSGSGNGYLPSNRMSCDSAIDPMGTHETLQSLVPLNVGATHKPQPMTQSDTPTALVASQPLDNPFAPSGQPGLSKANTCPVSPSRTVHLDAITYTDFANFTLGLATYGAKEALLPDPSMLMSANNPWNALPLAFQVMEDDIKPCLYIPSATHASSPWASPQAKQNARPVSALAADDLLTAILNQKCDIISGLRSPRGSSSIQPSPTTSEEGTEARETITLRGAAKRQVSLEGMPKLPTTNRARPMASSSAVPRSSSVSFVSQMAVCALCGQERECEYQLRIPIVHQHGSGATAQGPTRPGMPHGGYGGLFASSAMHHPSAPGSDQSRVSNALGPLAKGWKALTTDLKWGKRGKFGNGHTTACGVPTAKVHPAHVSSSMHSSYSGSSQVPPTAYHAHPIDRFCRDRIVTVCDLVGFLSHLSRGLWDHVPLINRYEKFVWHRQRINWARLGCLSILEPEELELEPNNSALLSQPHPPMAASSFTSCQLRPPPVGMFGTAMRASVATTTPAAEPGSMRAGAPFHLLPPRPMQPASTIYRGSMTGSATRPTDPMAQRQTRNRNLFVLRPQRSLPLMTAKRHAPVAGLPVPSHPLPTPSLPEPAQSAPPVNWKRSQLDDCQIVLVR</sequence>
<evidence type="ECO:0000256" key="1">
    <source>
        <dbReference type="ARBA" id="ARBA00023054"/>
    </source>
</evidence>
<dbReference type="AlphaFoldDB" id="A0A9W8E6R9"/>
<dbReference type="InterPro" id="IPR040351">
    <property type="entry name" value="RAB3IL/RAB3IP/Sec2"/>
</dbReference>
<gene>
    <name evidence="3" type="ORF">H4R34_004873</name>
</gene>
<comment type="caution">
    <text evidence="3">The sequence shown here is derived from an EMBL/GenBank/DDBJ whole genome shotgun (WGS) entry which is preliminary data.</text>
</comment>
<protein>
    <submittedName>
        <fullName evidence="3">Uncharacterized protein</fullName>
    </submittedName>
</protein>
<feature type="compositionally biased region" description="Low complexity" evidence="2">
    <location>
        <begin position="161"/>
        <end position="174"/>
    </location>
</feature>
<dbReference type="GO" id="GO:0005085">
    <property type="term" value="F:guanyl-nucleotide exchange factor activity"/>
    <property type="evidence" value="ECO:0007669"/>
    <property type="project" value="InterPro"/>
</dbReference>
<feature type="region of interest" description="Disordered" evidence="2">
    <location>
        <begin position="160"/>
        <end position="276"/>
    </location>
</feature>
<dbReference type="OrthoDB" id="5560525at2759"/>
<feature type="compositionally biased region" description="Polar residues" evidence="2">
    <location>
        <begin position="231"/>
        <end position="247"/>
    </location>
</feature>
<evidence type="ECO:0000313" key="4">
    <source>
        <dbReference type="Proteomes" id="UP001151582"/>
    </source>
</evidence>